<dbReference type="Gene3D" id="2.40.70.10">
    <property type="entry name" value="Acid Proteases"/>
    <property type="match status" value="1"/>
</dbReference>
<comment type="caution">
    <text evidence="1">The sequence shown here is derived from an EMBL/GenBank/DDBJ whole genome shotgun (WGS) entry which is preliminary data.</text>
</comment>
<dbReference type="EMBL" id="LWDE02002433">
    <property type="protein sequence ID" value="KAE8237665.1"/>
    <property type="molecule type" value="Genomic_DNA"/>
</dbReference>
<keyword evidence="2" id="KW-1185">Reference proteome</keyword>
<reference evidence="1" key="1">
    <citation type="submission" date="2016-04" db="EMBL/GenBank/DDBJ databases">
        <authorList>
            <person name="Nguyen H.D."/>
            <person name="Samba Siva P."/>
            <person name="Cullis J."/>
            <person name="Levesque C.A."/>
            <person name="Hambleton S."/>
        </authorList>
    </citation>
    <scope>NUCLEOTIDE SEQUENCE</scope>
    <source>
        <strain evidence="1">DAOMC 236426</strain>
    </source>
</reference>
<reference evidence="1" key="2">
    <citation type="journal article" date="2019" name="IMA Fungus">
        <title>Genome sequencing and comparison of five Tilletia species to identify candidate genes for the detection of regulated species infecting wheat.</title>
        <authorList>
            <person name="Nguyen H.D.T."/>
            <person name="Sultana T."/>
            <person name="Kesanakurti P."/>
            <person name="Hambleton S."/>
        </authorList>
    </citation>
    <scope>NUCLEOTIDE SEQUENCE</scope>
    <source>
        <strain evidence="1">DAOMC 236426</strain>
    </source>
</reference>
<feature type="non-terminal residue" evidence="1">
    <location>
        <position position="189"/>
    </location>
</feature>
<dbReference type="Proteomes" id="UP000077684">
    <property type="component" value="Unassembled WGS sequence"/>
</dbReference>
<organism evidence="1 2">
    <name type="scientific">Tilletia controversa</name>
    <name type="common">dwarf bunt fungus</name>
    <dbReference type="NCBI Taxonomy" id="13291"/>
    <lineage>
        <taxon>Eukaryota</taxon>
        <taxon>Fungi</taxon>
        <taxon>Dikarya</taxon>
        <taxon>Basidiomycota</taxon>
        <taxon>Ustilaginomycotina</taxon>
        <taxon>Exobasidiomycetes</taxon>
        <taxon>Tilletiales</taxon>
        <taxon>Tilletiaceae</taxon>
        <taxon>Tilletia</taxon>
    </lineage>
</organism>
<gene>
    <name evidence="1" type="ORF">A4X06_0g9161</name>
</gene>
<sequence length="189" mass="19751">MTTLVRLNDTHSAPVSSLLDTGASLSSIDAGLLARLGGSPSGAPMRVHGLGDVETLGWATLTFFVPAKADHVTDVNLECTLDFHVLPSFAPGLCLGLDFIEGLGVSIDAATSKARVRRYTFDVVEHLPQPFAKEAQLCSTAAVCLPARSMAWIPVDTGALASGVDYLIHPRLMTSHDESVTIAGPAALG</sequence>
<dbReference type="InterPro" id="IPR021109">
    <property type="entry name" value="Peptidase_aspartic_dom_sf"/>
</dbReference>
<evidence type="ECO:0000313" key="1">
    <source>
        <dbReference type="EMBL" id="KAE8237665.1"/>
    </source>
</evidence>
<dbReference type="AlphaFoldDB" id="A0A8X7MJ35"/>
<accession>A0A8X7MJ35</accession>
<evidence type="ECO:0008006" key="3">
    <source>
        <dbReference type="Google" id="ProtNLM"/>
    </source>
</evidence>
<protein>
    <recommendedName>
        <fullName evidence="3">Peptidase A2 domain-containing protein</fullName>
    </recommendedName>
</protein>
<name>A0A8X7MJ35_9BASI</name>
<proteinExistence type="predicted"/>
<dbReference type="SUPFAM" id="SSF50630">
    <property type="entry name" value="Acid proteases"/>
    <property type="match status" value="1"/>
</dbReference>
<evidence type="ECO:0000313" key="2">
    <source>
        <dbReference type="Proteomes" id="UP000077684"/>
    </source>
</evidence>